<dbReference type="Gene3D" id="1.10.1320.10">
    <property type="entry name" value="DNA-directed RNA polymerase, N-terminal domain"/>
    <property type="match status" value="1"/>
</dbReference>
<feature type="domain" description="DNA-directed RNA polymerase N-terminal" evidence="13">
    <location>
        <begin position="353"/>
        <end position="675"/>
    </location>
</feature>
<gene>
    <name evidence="14" type="ORF">EWM64_g1061</name>
</gene>
<dbReference type="FunFam" id="1.10.287.280:FF:000001">
    <property type="entry name" value="DNA-directed RNA polymerase"/>
    <property type="match status" value="1"/>
</dbReference>
<dbReference type="InterPro" id="IPR046950">
    <property type="entry name" value="DNA-dir_Rpol_C_phage-type"/>
</dbReference>
<keyword evidence="7" id="KW-0809">Transit peptide</keyword>
<comment type="caution">
    <text evidence="14">The sequence shown here is derived from an EMBL/GenBank/DDBJ whole genome shotgun (WGS) entry which is preliminary data.</text>
</comment>
<dbReference type="Gene3D" id="1.10.287.260">
    <property type="match status" value="1"/>
</dbReference>
<dbReference type="InterPro" id="IPR037159">
    <property type="entry name" value="RNA_POL_N_sf"/>
</dbReference>
<dbReference type="EC" id="2.7.7.6" evidence="3"/>
<evidence type="ECO:0000256" key="3">
    <source>
        <dbReference type="ARBA" id="ARBA00012418"/>
    </source>
</evidence>
<dbReference type="Pfam" id="PF14700">
    <property type="entry name" value="RPOL_N"/>
    <property type="match status" value="1"/>
</dbReference>
<dbReference type="EMBL" id="SFCI01000065">
    <property type="protein sequence ID" value="TFY82948.1"/>
    <property type="molecule type" value="Genomic_DNA"/>
</dbReference>
<accession>A0A4Z0ABH3</accession>
<dbReference type="InterPro" id="IPR002092">
    <property type="entry name" value="DNA-dir_Rpol_phage-type"/>
</dbReference>
<sequence>MIPLSRRSASKNVETTLLSYSRQRLPRPARLFYSTPSKRNSAPASAPAASAPVVTDLPPSFLNGKDTGASDMNSFLRGQASYTIVPTPLPDDRSSKENDMYFTDTATQDLLSVMDACLQGLYDVPRAKTIFDDLRERKKGDPNLSVRLYNQFLQAYIEMASTKDIKKRALWIEDAWTLFEVLESGEEKVHPTAMSYALALVMWSRFSASDNSLTYIRDMAFKSPNALLRSMMDGQISVSQVIASRGISNSEEAETLMKALSSAAMDMNLLHVVQELGEADALGRTEPDALDEIPEVMPVRVPERLNKAGEVETGPLDPSKPAPNTIPFNLDNLRKYLAQFNLARRVLPDDVSARQRVLEESVHDEAVERLRYMAEKLDDLGIDGPELNSRGLQKWMWTWHQKLKERLKEDIAELVEEEKYNTSRQRTTYRLSPFLSLLKPEKLSLMVILEIMRLHGSGGVSDGMKTARALLTVGKAVEIEYKAQMCRKNKIAVPSNVGAMPGYFSRLSYRDLHARRVAAFKYSEDAEDWTAEWTQTTKVKVGSFLVDRLMEVALVDRTAVNKRTGEEVTEEHPAFFHSYEYVRGHKLGVIKLNPVVAARMAKDGLRETLHPRHLPMLVKPKPWLGPNDGGYIYNKLRIAPVMRFKESKEQQAYLKRAAELGNVELVFAGLDVLGATPWKINRRLFDVVLEVWNRGERMGKLPPAVYDVPEPEKPENVDTDPAARNVFLTRQRAWLQERANTHSDRCSVNYKIEIARTFLNDTLYMPHNLDFRGRAYPIPPHLNHIGDDLSRGLLLFAESKPLGEHGLRWLKIHLANLYGYDKATFEERAEFVHQHLEDVFDSAENPLSGKRWWSKADDPWQCLATCMELKSALDSPTRSHTSVHCRCTRTGTCNGLQHYAALGGDARGAKQVNLDVADRPSDVYTYVANMVEKSMLEDVEKGDKFAMLLTGKIARKVVKQTVMTTVYGVTFIGAREQIQKQLKDRGDIEEEQIYMASIYLAKKVMQCIGDLFTGAQAIQDYLTTAARLIAKSVPGDRLDEVMKLRKQPKLKTSHKPPANRLQKEQMTSVVWTTPLGLPIVQPYRKIKRKQIVTSVQSVYISDPNTPSEVNAQKQATAFPPNFIHSLDATHMLLTALECRTQSLTFASVHDSYWTHPSTIDQMSAIIRDTFIALHSSDVLRRLDAEFRERYKGYKVPAAALRTVTFLRSPELEKAIEEGKLDPEAEVLADEAAETSLVTTISREELRVLLASDARRRKAKGKVLREDEDEDVEEDEAEEGARSSLKDKFVNLTDVLPELPKKGEFDVNKIKKSLYFFS</sequence>
<protein>
    <recommendedName>
        <fullName evidence="11">DNA-directed RNA polymerase, mitochondrial</fullName>
        <ecNumber evidence="3">2.7.7.6</ecNumber>
    </recommendedName>
</protein>
<evidence type="ECO:0000256" key="9">
    <source>
        <dbReference type="ARBA" id="ARBA00023163"/>
    </source>
</evidence>
<comment type="catalytic activity">
    <reaction evidence="10">
        <text>RNA(n) + a ribonucleoside 5'-triphosphate = RNA(n+1) + diphosphate</text>
        <dbReference type="Rhea" id="RHEA:21248"/>
        <dbReference type="Rhea" id="RHEA-COMP:14527"/>
        <dbReference type="Rhea" id="RHEA-COMP:17342"/>
        <dbReference type="ChEBI" id="CHEBI:33019"/>
        <dbReference type="ChEBI" id="CHEBI:61557"/>
        <dbReference type="ChEBI" id="CHEBI:140395"/>
        <dbReference type="EC" id="2.7.7.6"/>
    </reaction>
</comment>
<dbReference type="InterPro" id="IPR043502">
    <property type="entry name" value="DNA/RNA_pol_sf"/>
</dbReference>
<dbReference type="Gene3D" id="1.10.150.20">
    <property type="entry name" value="5' to 3' exonuclease, C-terminal subdomain"/>
    <property type="match status" value="1"/>
</dbReference>
<evidence type="ECO:0000256" key="11">
    <source>
        <dbReference type="ARBA" id="ARBA00073509"/>
    </source>
</evidence>
<dbReference type="STRING" id="135208.A0A4Z0ABH3"/>
<keyword evidence="5" id="KW-0808">Transferase</keyword>
<dbReference type="PANTHER" id="PTHR10102">
    <property type="entry name" value="DNA-DIRECTED RNA POLYMERASE, MITOCHONDRIAL"/>
    <property type="match status" value="1"/>
</dbReference>
<evidence type="ECO:0000256" key="4">
    <source>
        <dbReference type="ARBA" id="ARBA00022478"/>
    </source>
</evidence>
<dbReference type="GO" id="GO:0001018">
    <property type="term" value="F:mitochondrial promoter sequence-specific DNA binding"/>
    <property type="evidence" value="ECO:0007669"/>
    <property type="project" value="TreeGrafter"/>
</dbReference>
<keyword evidence="9" id="KW-0804">Transcription</keyword>
<dbReference type="InterPro" id="IPR024075">
    <property type="entry name" value="DNA-dir_RNA_pol_helix_hairp_sf"/>
</dbReference>
<dbReference type="GO" id="GO:0006390">
    <property type="term" value="P:mitochondrial transcription"/>
    <property type="evidence" value="ECO:0007669"/>
    <property type="project" value="TreeGrafter"/>
</dbReference>
<dbReference type="Gene3D" id="1.10.287.280">
    <property type="match status" value="1"/>
</dbReference>
<evidence type="ECO:0000256" key="5">
    <source>
        <dbReference type="ARBA" id="ARBA00022679"/>
    </source>
</evidence>
<evidence type="ECO:0000313" key="14">
    <source>
        <dbReference type="EMBL" id="TFY82948.1"/>
    </source>
</evidence>
<feature type="compositionally biased region" description="Low complexity" evidence="12">
    <location>
        <begin position="41"/>
        <end position="52"/>
    </location>
</feature>
<evidence type="ECO:0000313" key="15">
    <source>
        <dbReference type="Proteomes" id="UP000298061"/>
    </source>
</evidence>
<evidence type="ECO:0000256" key="7">
    <source>
        <dbReference type="ARBA" id="ARBA00022946"/>
    </source>
</evidence>
<feature type="region of interest" description="Disordered" evidence="12">
    <location>
        <begin position="34"/>
        <end position="53"/>
    </location>
</feature>
<evidence type="ECO:0000256" key="10">
    <source>
        <dbReference type="ARBA" id="ARBA00048552"/>
    </source>
</evidence>
<evidence type="ECO:0000256" key="8">
    <source>
        <dbReference type="ARBA" id="ARBA00023128"/>
    </source>
</evidence>
<dbReference type="PANTHER" id="PTHR10102:SF0">
    <property type="entry name" value="DNA-DIRECTED RNA POLYMERASE, MITOCHONDRIAL"/>
    <property type="match status" value="1"/>
</dbReference>
<dbReference type="SMART" id="SM01311">
    <property type="entry name" value="RPOL_N"/>
    <property type="match status" value="1"/>
</dbReference>
<keyword evidence="8" id="KW-0496">Mitochondrion</keyword>
<dbReference type="PROSITE" id="PS00489">
    <property type="entry name" value="RNA_POL_PHAGE_2"/>
    <property type="match status" value="1"/>
</dbReference>
<dbReference type="Proteomes" id="UP000298061">
    <property type="component" value="Unassembled WGS sequence"/>
</dbReference>
<dbReference type="Pfam" id="PF00940">
    <property type="entry name" value="RNA_pol"/>
    <property type="match status" value="1"/>
</dbReference>
<feature type="region of interest" description="Disordered" evidence="12">
    <location>
        <begin position="1260"/>
        <end position="1282"/>
    </location>
</feature>
<dbReference type="SUPFAM" id="SSF56672">
    <property type="entry name" value="DNA/RNA polymerases"/>
    <property type="match status" value="1"/>
</dbReference>
<keyword evidence="6" id="KW-0548">Nucleotidyltransferase</keyword>
<dbReference type="OrthoDB" id="276422at2759"/>
<proteinExistence type="inferred from homology"/>
<feature type="compositionally biased region" description="Acidic residues" evidence="12">
    <location>
        <begin position="1265"/>
        <end position="1277"/>
    </location>
</feature>
<dbReference type="GO" id="GO:0034245">
    <property type="term" value="C:mitochondrial DNA-directed RNA polymerase complex"/>
    <property type="evidence" value="ECO:0007669"/>
    <property type="project" value="TreeGrafter"/>
</dbReference>
<keyword evidence="15" id="KW-1185">Reference proteome</keyword>
<evidence type="ECO:0000259" key="13">
    <source>
        <dbReference type="SMART" id="SM01311"/>
    </source>
</evidence>
<comment type="similarity">
    <text evidence="2">Belongs to the phage and mitochondrial RNA polymerase family.</text>
</comment>
<keyword evidence="4" id="KW-0240">DNA-directed RNA polymerase</keyword>
<name>A0A4Z0ABH3_9AGAM</name>
<organism evidence="14 15">
    <name type="scientific">Hericium alpestre</name>
    <dbReference type="NCBI Taxonomy" id="135208"/>
    <lineage>
        <taxon>Eukaryota</taxon>
        <taxon>Fungi</taxon>
        <taxon>Dikarya</taxon>
        <taxon>Basidiomycota</taxon>
        <taxon>Agaricomycotina</taxon>
        <taxon>Agaricomycetes</taxon>
        <taxon>Russulales</taxon>
        <taxon>Hericiaceae</taxon>
        <taxon>Hericium</taxon>
    </lineage>
</organism>
<evidence type="ECO:0000256" key="2">
    <source>
        <dbReference type="ARBA" id="ARBA00009493"/>
    </source>
</evidence>
<evidence type="ECO:0000256" key="6">
    <source>
        <dbReference type="ARBA" id="ARBA00022695"/>
    </source>
</evidence>
<dbReference type="InterPro" id="IPR029262">
    <property type="entry name" value="RPOL_N"/>
</dbReference>
<dbReference type="GO" id="GO:0003899">
    <property type="term" value="F:DNA-directed RNA polymerase activity"/>
    <property type="evidence" value="ECO:0007669"/>
    <property type="project" value="UniProtKB-EC"/>
</dbReference>
<dbReference type="FunFam" id="1.10.150.20:FF:000041">
    <property type="entry name" value="DNA-directed RNA polymerase"/>
    <property type="match status" value="1"/>
</dbReference>
<reference evidence="14 15" key="1">
    <citation type="submission" date="2019-02" db="EMBL/GenBank/DDBJ databases">
        <title>Genome sequencing of the rare red list fungi Hericium alpestre (H. flagellum).</title>
        <authorList>
            <person name="Buettner E."/>
            <person name="Kellner H."/>
        </authorList>
    </citation>
    <scope>NUCLEOTIDE SEQUENCE [LARGE SCALE GENOMIC DNA]</scope>
    <source>
        <strain evidence="14 15">DSM 108284</strain>
    </source>
</reference>
<evidence type="ECO:0000256" key="12">
    <source>
        <dbReference type="SAM" id="MobiDB-lite"/>
    </source>
</evidence>
<evidence type="ECO:0000256" key="1">
    <source>
        <dbReference type="ARBA" id="ARBA00004173"/>
    </source>
</evidence>
<comment type="subcellular location">
    <subcellularLocation>
        <location evidence="1">Mitochondrion</location>
    </subcellularLocation>
</comment>